<dbReference type="PROSITE" id="PS00028">
    <property type="entry name" value="ZINC_FINGER_C2H2_1"/>
    <property type="match status" value="2"/>
</dbReference>
<feature type="compositionally biased region" description="Basic and acidic residues" evidence="2">
    <location>
        <begin position="770"/>
        <end position="782"/>
    </location>
</feature>
<feature type="compositionally biased region" description="Gly residues" evidence="2">
    <location>
        <begin position="678"/>
        <end position="693"/>
    </location>
</feature>
<feature type="compositionally biased region" description="Basic and acidic residues" evidence="2">
    <location>
        <begin position="493"/>
        <end position="521"/>
    </location>
</feature>
<feature type="region of interest" description="Disordered" evidence="2">
    <location>
        <begin position="197"/>
        <end position="233"/>
    </location>
</feature>
<evidence type="ECO:0000259" key="3">
    <source>
        <dbReference type="PROSITE" id="PS50157"/>
    </source>
</evidence>
<keyword evidence="1" id="KW-0479">Metal-binding</keyword>
<keyword evidence="5" id="KW-1185">Reference proteome</keyword>
<name>A0A8H5ESJ8_9AGAR</name>
<feature type="region of interest" description="Disordered" evidence="2">
    <location>
        <begin position="818"/>
        <end position="844"/>
    </location>
</feature>
<evidence type="ECO:0000256" key="2">
    <source>
        <dbReference type="SAM" id="MobiDB-lite"/>
    </source>
</evidence>
<feature type="compositionally biased region" description="Gly residues" evidence="2">
    <location>
        <begin position="538"/>
        <end position="548"/>
    </location>
</feature>
<feature type="domain" description="C2H2-type" evidence="3">
    <location>
        <begin position="610"/>
        <end position="634"/>
    </location>
</feature>
<dbReference type="GO" id="GO:0008270">
    <property type="term" value="F:zinc ion binding"/>
    <property type="evidence" value="ECO:0007669"/>
    <property type="project" value="UniProtKB-KW"/>
</dbReference>
<feature type="region of interest" description="Disordered" evidence="2">
    <location>
        <begin position="665"/>
        <end position="722"/>
    </location>
</feature>
<dbReference type="EMBL" id="JAACJJ010000057">
    <property type="protein sequence ID" value="KAF5310796.1"/>
    <property type="molecule type" value="Genomic_DNA"/>
</dbReference>
<feature type="compositionally biased region" description="Polar residues" evidence="2">
    <location>
        <begin position="93"/>
        <end position="103"/>
    </location>
</feature>
<feature type="region of interest" description="Disordered" evidence="2">
    <location>
        <begin position="310"/>
        <end position="567"/>
    </location>
</feature>
<dbReference type="OrthoDB" id="6077919at2759"/>
<protein>
    <recommendedName>
        <fullName evidence="3">C2H2-type domain-containing protein</fullName>
    </recommendedName>
</protein>
<gene>
    <name evidence="4" type="ORF">D9619_008066</name>
</gene>
<sequence>MSQQQEDYDMDRQHVSPEDVYAKRTPTATEPSVDLLSNLSGPAAGNQMGYLSVQHTASAGPSGEYQSLSSFQHDAYRHEHIPSMMQSVPRFTDSIQRTSQPQHHQVGLYSYSPATSYPDMSSNIHSNSSTTSSHDQAAARSFSISTDLYSSETQIAPISRGYRQSTSGAAPMSSLDELRLADPMVVNYRQSMTSYHRRESESLLRRQRPQSIRQLTSHDSHPPEQMQAHNPYSHASPILERIDSRRSSIIPDIYLDERAHHEQQRNLTTLEYGIAANAQSARQYPSGGDNSSLATSGILGRPADASGLMQFSGDSYSTSHASSSIPMSNSHPRHLYAGDIGGAHPQQPQYQPRGDVQALSPDGNRQEDRHQSRMTHLKRTPQSERQQLHQRQQYHYEQPHSPDLETGVDVRHSTRRGPSYRSRPDDLLHMSKPEHTHSVPHMRTVDRSHSNPRAQSMPDPATSSHILRPSSSLLSQSISPISTSENESGSESNIHEDDERSGERTRRSGKGREDDFMRGRSYDSGAARLDQEEAQDSGVGGQSRSGGQGEDRSEPPKKRKKSKMHECEVCQKKFPRPSGLKTHMNTHSNEKPTHNLIGPWFVPPFALTAFPCGFPGCTRTFGVRSNAKRHLRTHGIILSSASSTLTETPYVVDFSTPLIMPPHPSNISIAGPGTTTAGVGGSSASGAGTGDGNVGSSVLDDAGNSTEDLAEGHNRDRGQSSRSAFKLRWMPLSLTSRSNATALRSAQDTGMLQRMDRRDWALDRGQWNSELRRGRGDGRSGREPGGSRMDLEDEAGSVDMGFDDAAMAARLTIPLPPVMPSHASSSPVGDNSDASMSRPGGRLNLMGSDDPSVCVCNPPCPPTSDGLIRCCNVGALSFDPQSPSNAPTSPHSSATPGSTTFTSGDIDYQEERNSYLPTGQHPYHPSQFRGVLPGPAILGIIASVSL</sequence>
<dbReference type="Pfam" id="PF00096">
    <property type="entry name" value="zf-C2H2"/>
    <property type="match status" value="1"/>
</dbReference>
<dbReference type="SUPFAM" id="SSF57667">
    <property type="entry name" value="beta-beta-alpha zinc fingers"/>
    <property type="match status" value="1"/>
</dbReference>
<evidence type="ECO:0000313" key="5">
    <source>
        <dbReference type="Proteomes" id="UP000567179"/>
    </source>
</evidence>
<feature type="compositionally biased region" description="Low complexity" evidence="2">
    <location>
        <begin position="469"/>
        <end position="492"/>
    </location>
</feature>
<feature type="region of interest" description="Disordered" evidence="2">
    <location>
        <begin position="1"/>
        <end position="34"/>
    </location>
</feature>
<proteinExistence type="predicted"/>
<keyword evidence="1" id="KW-0862">Zinc</keyword>
<dbReference type="PROSITE" id="PS50157">
    <property type="entry name" value="ZINC_FINGER_C2H2_2"/>
    <property type="match status" value="2"/>
</dbReference>
<feature type="compositionally biased region" description="Low complexity" evidence="2">
    <location>
        <begin position="383"/>
        <end position="396"/>
    </location>
</feature>
<reference evidence="4 5" key="1">
    <citation type="journal article" date="2020" name="ISME J.">
        <title>Uncovering the hidden diversity of litter-decomposition mechanisms in mushroom-forming fungi.</title>
        <authorList>
            <person name="Floudas D."/>
            <person name="Bentzer J."/>
            <person name="Ahren D."/>
            <person name="Johansson T."/>
            <person name="Persson P."/>
            <person name="Tunlid A."/>
        </authorList>
    </citation>
    <scope>NUCLEOTIDE SEQUENCE [LARGE SCALE GENOMIC DNA]</scope>
    <source>
        <strain evidence="4 5">CBS 101986</strain>
    </source>
</reference>
<feature type="compositionally biased region" description="Polar residues" evidence="2">
    <location>
        <begin position="822"/>
        <end position="835"/>
    </location>
</feature>
<feature type="compositionally biased region" description="Polar residues" evidence="2">
    <location>
        <begin position="880"/>
        <end position="903"/>
    </location>
</feature>
<dbReference type="InterPro" id="IPR036236">
    <property type="entry name" value="Znf_C2H2_sf"/>
</dbReference>
<dbReference type="SMART" id="SM00355">
    <property type="entry name" value="ZnF_C2H2"/>
    <property type="match status" value="2"/>
</dbReference>
<accession>A0A8H5ESJ8</accession>
<evidence type="ECO:0000256" key="1">
    <source>
        <dbReference type="PROSITE-ProRule" id="PRU00042"/>
    </source>
</evidence>
<feature type="compositionally biased region" description="Basic and acidic residues" evidence="2">
    <location>
        <begin position="422"/>
        <end position="449"/>
    </location>
</feature>
<organism evidence="4 5">
    <name type="scientific">Psilocybe cf. subviscida</name>
    <dbReference type="NCBI Taxonomy" id="2480587"/>
    <lineage>
        <taxon>Eukaryota</taxon>
        <taxon>Fungi</taxon>
        <taxon>Dikarya</taxon>
        <taxon>Basidiomycota</taxon>
        <taxon>Agaricomycotina</taxon>
        <taxon>Agaricomycetes</taxon>
        <taxon>Agaricomycetidae</taxon>
        <taxon>Agaricales</taxon>
        <taxon>Agaricineae</taxon>
        <taxon>Strophariaceae</taxon>
        <taxon>Psilocybe</taxon>
    </lineage>
</organism>
<feature type="region of interest" description="Disordered" evidence="2">
    <location>
        <begin position="880"/>
        <end position="905"/>
    </location>
</feature>
<feature type="domain" description="C2H2-type" evidence="3">
    <location>
        <begin position="565"/>
        <end position="592"/>
    </location>
</feature>
<dbReference type="Gene3D" id="3.30.160.60">
    <property type="entry name" value="Classic Zinc Finger"/>
    <property type="match status" value="2"/>
</dbReference>
<dbReference type="AlphaFoldDB" id="A0A8H5ESJ8"/>
<feature type="compositionally biased region" description="Basic and acidic residues" evidence="2">
    <location>
        <begin position="10"/>
        <end position="22"/>
    </location>
</feature>
<evidence type="ECO:0000313" key="4">
    <source>
        <dbReference type="EMBL" id="KAF5310796.1"/>
    </source>
</evidence>
<feature type="region of interest" description="Disordered" evidence="2">
    <location>
        <begin position="93"/>
        <end position="112"/>
    </location>
</feature>
<keyword evidence="1" id="KW-0863">Zinc-finger</keyword>
<feature type="compositionally biased region" description="Polar residues" evidence="2">
    <location>
        <begin position="312"/>
        <end position="330"/>
    </location>
</feature>
<feature type="compositionally biased region" description="Basic and acidic residues" evidence="2">
    <location>
        <begin position="710"/>
        <end position="719"/>
    </location>
</feature>
<comment type="caution">
    <text evidence="4">The sequence shown here is derived from an EMBL/GenBank/DDBJ whole genome shotgun (WGS) entry which is preliminary data.</text>
</comment>
<feature type="region of interest" description="Disordered" evidence="2">
    <location>
        <begin position="770"/>
        <end position="793"/>
    </location>
</feature>
<dbReference type="InterPro" id="IPR013087">
    <property type="entry name" value="Znf_C2H2_type"/>
</dbReference>
<dbReference type="Proteomes" id="UP000567179">
    <property type="component" value="Unassembled WGS sequence"/>
</dbReference>
<feature type="compositionally biased region" description="Basic and acidic residues" evidence="2">
    <location>
        <begin position="397"/>
        <end position="412"/>
    </location>
</feature>